<sequence length="551" mass="58581">MVALIFVLSALSLAAAAPFPGFPGSGHHSIFVKPGSGGILCVLLPWSCPRDTQSATEVATSIGTAKGVVNGTAVRFPVKYASTERWQESGVASEWELPNNSSDVTAMPLACPQSDLDSSQYSEDCLSMVLYVPATLTVSDNVPTLTWVHGGSFITGSAGDEGLDGSNLASTTNSIVAVIQYRLGGLGFMAPNGATNLAVKDVINALKFLQKILPSFGGDSSKITLAGQSSGANLIRALLAVPSASSLFQSAILQSDPMNYGFLSTTTQETLQSSFNGLISCGASDTACWDALSLDDILDAQSTLFSNAPSLDASTGTAEPIRPVRDNTLITSPLDSTDTFPSVSKPILVTSVLNEAGLTIYGSFTEQLDGAFFDLFADQFLGDERTAIIDNSTFYTPTDENDDTRIRLERLGTDYMWKCAKWTFARNWVNNGGTAYVGLYTVGASYPLNDFVEFCHEDGKVCHRDDIEIVFGTVPNPSSVQAELISEMQQRYKAFLHSGNPNVNGLTTWNAAGPSDVKALQLGATGEFEIGACVPSFWGAAVEYDYQVFGI</sequence>
<dbReference type="PANTHER" id="PTHR45570:SF1">
    <property type="entry name" value="CARBOXYLIC ESTER HYDROLASE"/>
    <property type="match status" value="1"/>
</dbReference>
<name>A0A284QWU0_ARMOS</name>
<keyword evidence="3" id="KW-0732">Signal</keyword>
<proteinExistence type="inferred from homology"/>
<organism evidence="5 6">
    <name type="scientific">Armillaria ostoyae</name>
    <name type="common">Armillaria root rot fungus</name>
    <dbReference type="NCBI Taxonomy" id="47428"/>
    <lineage>
        <taxon>Eukaryota</taxon>
        <taxon>Fungi</taxon>
        <taxon>Dikarya</taxon>
        <taxon>Basidiomycota</taxon>
        <taxon>Agaricomycotina</taxon>
        <taxon>Agaricomycetes</taxon>
        <taxon>Agaricomycetidae</taxon>
        <taxon>Agaricales</taxon>
        <taxon>Marasmiineae</taxon>
        <taxon>Physalacriaceae</taxon>
        <taxon>Armillaria</taxon>
    </lineage>
</organism>
<feature type="signal peptide" evidence="3">
    <location>
        <begin position="1"/>
        <end position="16"/>
    </location>
</feature>
<dbReference type="InterPro" id="IPR019826">
    <property type="entry name" value="Carboxylesterase_B_AS"/>
</dbReference>
<dbReference type="SUPFAM" id="SSF53474">
    <property type="entry name" value="alpha/beta-Hydrolases"/>
    <property type="match status" value="1"/>
</dbReference>
<feature type="domain" description="Carboxylesterase type B" evidence="4">
    <location>
        <begin position="78"/>
        <end position="526"/>
    </location>
</feature>
<reference evidence="6" key="1">
    <citation type="journal article" date="2017" name="Nat. Ecol. Evol.">
        <title>Genome expansion and lineage-specific genetic innovations in the forest pathogenic fungi Armillaria.</title>
        <authorList>
            <person name="Sipos G."/>
            <person name="Prasanna A.N."/>
            <person name="Walter M.C."/>
            <person name="O'Connor E."/>
            <person name="Balint B."/>
            <person name="Krizsan K."/>
            <person name="Kiss B."/>
            <person name="Hess J."/>
            <person name="Varga T."/>
            <person name="Slot J."/>
            <person name="Riley R."/>
            <person name="Boka B."/>
            <person name="Rigling D."/>
            <person name="Barry K."/>
            <person name="Lee J."/>
            <person name="Mihaltcheva S."/>
            <person name="LaButti K."/>
            <person name="Lipzen A."/>
            <person name="Waldron R."/>
            <person name="Moloney N.M."/>
            <person name="Sperisen C."/>
            <person name="Kredics L."/>
            <person name="Vagvoelgyi C."/>
            <person name="Patrignani A."/>
            <person name="Fitzpatrick D."/>
            <person name="Nagy I."/>
            <person name="Doyle S."/>
            <person name="Anderson J.B."/>
            <person name="Grigoriev I.V."/>
            <person name="Gueldener U."/>
            <person name="Muensterkoetter M."/>
            <person name="Nagy L.G."/>
        </authorList>
    </citation>
    <scope>NUCLEOTIDE SEQUENCE [LARGE SCALE GENOMIC DNA]</scope>
    <source>
        <strain evidence="6">C18/9</strain>
    </source>
</reference>
<accession>A0A284QWU0</accession>
<keyword evidence="6" id="KW-1185">Reference proteome</keyword>
<dbReference type="InterPro" id="IPR029058">
    <property type="entry name" value="AB_hydrolase_fold"/>
</dbReference>
<evidence type="ECO:0000259" key="4">
    <source>
        <dbReference type="Pfam" id="PF00135"/>
    </source>
</evidence>
<evidence type="ECO:0000313" key="6">
    <source>
        <dbReference type="Proteomes" id="UP000219338"/>
    </source>
</evidence>
<comment type="similarity">
    <text evidence="1 3">Belongs to the type-B carboxylesterase/lipase family.</text>
</comment>
<dbReference type="OMA" id="TWTFARN"/>
<dbReference type="Pfam" id="PF00135">
    <property type="entry name" value="COesterase"/>
    <property type="match status" value="1"/>
</dbReference>
<dbReference type="STRING" id="47428.A0A284QWU0"/>
<evidence type="ECO:0000256" key="3">
    <source>
        <dbReference type="RuleBase" id="RU361235"/>
    </source>
</evidence>
<dbReference type="EMBL" id="FUEG01000002">
    <property type="protein sequence ID" value="SJL00926.1"/>
    <property type="molecule type" value="Genomic_DNA"/>
</dbReference>
<evidence type="ECO:0000313" key="5">
    <source>
        <dbReference type="EMBL" id="SJL00926.1"/>
    </source>
</evidence>
<evidence type="ECO:0000256" key="2">
    <source>
        <dbReference type="ARBA" id="ARBA00022801"/>
    </source>
</evidence>
<protein>
    <recommendedName>
        <fullName evidence="3">Carboxylic ester hydrolase</fullName>
        <ecNumber evidence="3">3.1.1.-</ecNumber>
    </recommendedName>
</protein>
<feature type="chain" id="PRO_5011833140" description="Carboxylic ester hydrolase" evidence="3">
    <location>
        <begin position="17"/>
        <end position="551"/>
    </location>
</feature>
<dbReference type="Proteomes" id="UP000219338">
    <property type="component" value="Unassembled WGS sequence"/>
</dbReference>
<dbReference type="AlphaFoldDB" id="A0A284QWU0"/>
<keyword evidence="2 3" id="KW-0378">Hydrolase</keyword>
<dbReference type="OrthoDB" id="408631at2759"/>
<dbReference type="PROSITE" id="PS00122">
    <property type="entry name" value="CARBOXYLESTERASE_B_1"/>
    <property type="match status" value="1"/>
</dbReference>
<dbReference type="InterPro" id="IPR002018">
    <property type="entry name" value="CarbesteraseB"/>
</dbReference>
<dbReference type="GO" id="GO:0016787">
    <property type="term" value="F:hydrolase activity"/>
    <property type="evidence" value="ECO:0007669"/>
    <property type="project" value="UniProtKB-KW"/>
</dbReference>
<evidence type="ECO:0000256" key="1">
    <source>
        <dbReference type="ARBA" id="ARBA00005964"/>
    </source>
</evidence>
<gene>
    <name evidence="5" type="ORF">ARMOST_04240</name>
</gene>
<dbReference type="EC" id="3.1.1.-" evidence="3"/>
<dbReference type="PANTHER" id="PTHR45570">
    <property type="entry name" value="CARBOXYLIC ESTER HYDROLASE"/>
    <property type="match status" value="1"/>
</dbReference>
<dbReference type="Gene3D" id="3.40.50.1820">
    <property type="entry name" value="alpha/beta hydrolase"/>
    <property type="match status" value="1"/>
</dbReference>